<evidence type="ECO:0000313" key="1">
    <source>
        <dbReference type="EMBL" id="KKA20538.1"/>
    </source>
</evidence>
<dbReference type="STRING" id="1408163.A0A0F4YSC6"/>
<reference evidence="1 2" key="1">
    <citation type="submission" date="2015-04" db="EMBL/GenBank/DDBJ databases">
        <authorList>
            <person name="Heijne W.H."/>
            <person name="Fedorova N.D."/>
            <person name="Nierman W.C."/>
            <person name="Vollebregt A.W."/>
            <person name="Zhao Z."/>
            <person name="Wu L."/>
            <person name="Kumar M."/>
            <person name="Stam H."/>
            <person name="van den Berg M.A."/>
            <person name="Pel H.J."/>
        </authorList>
    </citation>
    <scope>NUCLEOTIDE SEQUENCE [LARGE SCALE GENOMIC DNA]</scope>
    <source>
        <strain evidence="1 2">CBS 393.64</strain>
    </source>
</reference>
<keyword evidence="2" id="KW-1185">Reference proteome</keyword>
<gene>
    <name evidence="1" type="ORF">T310_5434</name>
</gene>
<comment type="caution">
    <text evidence="1">The sequence shown here is derived from an EMBL/GenBank/DDBJ whole genome shotgun (WGS) entry which is preliminary data.</text>
</comment>
<accession>A0A0F4YSC6</accession>
<dbReference type="Proteomes" id="UP000053958">
    <property type="component" value="Unassembled WGS sequence"/>
</dbReference>
<protein>
    <submittedName>
        <fullName evidence="1">Uncharacterized protein</fullName>
    </submittedName>
</protein>
<name>A0A0F4YSC6_RASE3</name>
<dbReference type="EMBL" id="LASV01000251">
    <property type="protein sequence ID" value="KKA20538.1"/>
    <property type="molecule type" value="Genomic_DNA"/>
</dbReference>
<proteinExistence type="predicted"/>
<organism evidence="1 2">
    <name type="scientific">Rasamsonia emersonii (strain ATCC 16479 / CBS 393.64 / IMI 116815)</name>
    <dbReference type="NCBI Taxonomy" id="1408163"/>
    <lineage>
        <taxon>Eukaryota</taxon>
        <taxon>Fungi</taxon>
        <taxon>Dikarya</taxon>
        <taxon>Ascomycota</taxon>
        <taxon>Pezizomycotina</taxon>
        <taxon>Eurotiomycetes</taxon>
        <taxon>Eurotiomycetidae</taxon>
        <taxon>Eurotiales</taxon>
        <taxon>Trichocomaceae</taxon>
        <taxon>Rasamsonia</taxon>
    </lineage>
</organism>
<dbReference type="GeneID" id="25317778"/>
<dbReference type="AlphaFoldDB" id="A0A0F4YSC6"/>
<sequence>MSSGIISAGHHDTFRVMFWLLRSPFSQAVKEPVRECIATPGLITDLEIDRGGHPDDVTFSRWKILRILWDPTSNFLPPPYVRLCDAWVYILAKICTPRLRHQRWLNDFNSHGDIRLHRRPLSPTVWLIKDGISYFPVYRSATTRARKYAYVLCGMTRATRGQH</sequence>
<evidence type="ECO:0000313" key="2">
    <source>
        <dbReference type="Proteomes" id="UP000053958"/>
    </source>
</evidence>
<dbReference type="RefSeq" id="XP_013327150.1">
    <property type="nucleotide sequence ID" value="XM_013471696.1"/>
</dbReference>